<dbReference type="SUPFAM" id="SSF55124">
    <property type="entry name" value="Nitrite/Sulfite reductase N-terminal domain-like"/>
    <property type="match status" value="2"/>
</dbReference>
<dbReference type="InterPro" id="IPR045854">
    <property type="entry name" value="NO2/SO3_Rdtase_4Fe4S_sf"/>
</dbReference>
<comment type="caution">
    <text evidence="9">The sequence shown here is derived from an EMBL/GenBank/DDBJ whole genome shotgun (WGS) entry which is preliminary data.</text>
</comment>
<protein>
    <submittedName>
        <fullName evidence="9">Sulfite reductase</fullName>
    </submittedName>
</protein>
<name>A0A5A7MPF1_9PROT</name>
<organism evidence="9 10">
    <name type="scientific">Iodidimonas gelatinilytica</name>
    <dbReference type="NCBI Taxonomy" id="1236966"/>
    <lineage>
        <taxon>Bacteria</taxon>
        <taxon>Pseudomonadati</taxon>
        <taxon>Pseudomonadota</taxon>
        <taxon>Alphaproteobacteria</taxon>
        <taxon>Iodidimonadales</taxon>
        <taxon>Iodidimonadaceae</taxon>
        <taxon>Iodidimonas</taxon>
    </lineage>
</organism>
<feature type="domain" description="Nitrite/Sulfite reductase ferredoxin-like" evidence="8">
    <location>
        <begin position="52"/>
        <end position="111"/>
    </location>
</feature>
<feature type="domain" description="Nitrite/sulphite reductase 4Fe-4S" evidence="7">
    <location>
        <begin position="412"/>
        <end position="546"/>
    </location>
</feature>
<dbReference type="GO" id="GO:0046872">
    <property type="term" value="F:metal ion binding"/>
    <property type="evidence" value="ECO:0007669"/>
    <property type="project" value="UniProtKB-KW"/>
</dbReference>
<feature type="domain" description="Nitrite/Sulfite reductase ferredoxin-like" evidence="8">
    <location>
        <begin position="347"/>
        <end position="398"/>
    </location>
</feature>
<dbReference type="Proteomes" id="UP000322084">
    <property type="component" value="Unassembled WGS sequence"/>
</dbReference>
<dbReference type="Pfam" id="PF03460">
    <property type="entry name" value="NIR_SIR_ferr"/>
    <property type="match status" value="2"/>
</dbReference>
<dbReference type="Pfam" id="PF01077">
    <property type="entry name" value="NIR_SIR"/>
    <property type="match status" value="2"/>
</dbReference>
<evidence type="ECO:0000256" key="4">
    <source>
        <dbReference type="ARBA" id="ARBA00023002"/>
    </source>
</evidence>
<evidence type="ECO:0000256" key="1">
    <source>
        <dbReference type="ARBA" id="ARBA00022485"/>
    </source>
</evidence>
<dbReference type="GO" id="GO:0051539">
    <property type="term" value="F:4 iron, 4 sulfur cluster binding"/>
    <property type="evidence" value="ECO:0007669"/>
    <property type="project" value="UniProtKB-KW"/>
</dbReference>
<dbReference type="InterPro" id="IPR006067">
    <property type="entry name" value="NO2/SO3_Rdtase_4Fe4S_dom"/>
</dbReference>
<evidence type="ECO:0000256" key="6">
    <source>
        <dbReference type="ARBA" id="ARBA00023014"/>
    </source>
</evidence>
<dbReference type="AlphaFoldDB" id="A0A5A7MPF1"/>
<dbReference type="InterPro" id="IPR036136">
    <property type="entry name" value="Nit/Sulf_reduc_fer-like_dom_sf"/>
</dbReference>
<evidence type="ECO:0000256" key="5">
    <source>
        <dbReference type="ARBA" id="ARBA00023004"/>
    </source>
</evidence>
<keyword evidence="2" id="KW-0349">Heme</keyword>
<dbReference type="Gene3D" id="3.30.413.10">
    <property type="entry name" value="Sulfite Reductase Hemoprotein, domain 1"/>
    <property type="match status" value="2"/>
</dbReference>
<evidence type="ECO:0000313" key="9">
    <source>
        <dbReference type="EMBL" id="GEQ97564.1"/>
    </source>
</evidence>
<gene>
    <name evidence="9" type="ORF">JCM17844_12010</name>
</gene>
<keyword evidence="3" id="KW-0479">Metal-binding</keyword>
<evidence type="ECO:0000256" key="2">
    <source>
        <dbReference type="ARBA" id="ARBA00022617"/>
    </source>
</evidence>
<dbReference type="SUPFAM" id="SSF56014">
    <property type="entry name" value="Nitrite and sulphite reductase 4Fe-4S domain-like"/>
    <property type="match status" value="2"/>
</dbReference>
<dbReference type="EMBL" id="BKCL01000003">
    <property type="protein sequence ID" value="GEQ97564.1"/>
    <property type="molecule type" value="Genomic_DNA"/>
</dbReference>
<dbReference type="Gene3D" id="3.90.480.10">
    <property type="entry name" value="Sulfite Reductase Hemoprotein,Domain 2"/>
    <property type="match status" value="1"/>
</dbReference>
<dbReference type="GO" id="GO:0016491">
    <property type="term" value="F:oxidoreductase activity"/>
    <property type="evidence" value="ECO:0007669"/>
    <property type="project" value="UniProtKB-KW"/>
</dbReference>
<dbReference type="InterPro" id="IPR005117">
    <property type="entry name" value="NiRdtase/SiRdtase_haem-b_fer"/>
</dbReference>
<sequence>MYRYDDYDQTIVRQRINDFRDAVERRLSGHLSEEEFKLIRQMNGVYLQLHAYMLRVAVPYGSLDSRQMHKLAHIARTYDKGYGHFTTRQNIQYNWPALRDMPDILEELAAVDMHAIQTSGNLIRNVTADPYAGAAAEELDDPRPYAELIRQWSTLHPEFSFLPRKFKIAVNASATDRAAVKFHDIGLQLKNDPQKGRGFSVVVGGGMGRTPFIGPILREFVPEAQILTYLEAVLRSYNELGRRDNAFKARIKILVHELGKEAFSEMVEQEFARLLPTADDLPMRELARIRSQFITPTFDQLPDQNEDYEQALKTDDAFAHWVAVNVVPHKQPGYAIAYISLKPYGGIPGDISADQMDLVADLAQTAGHDEIRATHAQNLVLPHVRKRDLYTVWQALDKAELATANLDRASDIIACPGLDYCVLANARSIPIAQEISKRFAAKGREDLIGELKIKISGCINACGHHHAGHIGILGVDRKGEEMYQLTLGGSGAEDASIGQITGRGFDEAGIVDAVDTVVNTYLGHRETDETFLETYRRLGPAPFKEALYGTA</sequence>
<dbReference type="GO" id="GO:0020037">
    <property type="term" value="F:heme binding"/>
    <property type="evidence" value="ECO:0007669"/>
    <property type="project" value="InterPro"/>
</dbReference>
<proteinExistence type="predicted"/>
<evidence type="ECO:0000259" key="7">
    <source>
        <dbReference type="Pfam" id="PF01077"/>
    </source>
</evidence>
<keyword evidence="1" id="KW-0004">4Fe-4S</keyword>
<dbReference type="RefSeq" id="WP_150000021.1">
    <property type="nucleotide sequence ID" value="NZ_BKCL01000003.1"/>
</dbReference>
<reference evidence="9 10" key="1">
    <citation type="submission" date="2019-09" db="EMBL/GenBank/DDBJ databases">
        <title>NBRP : Genome information of microbial organism related human and environment.</title>
        <authorList>
            <person name="Hattori M."/>
            <person name="Oshima K."/>
            <person name="Inaba H."/>
            <person name="Suda W."/>
            <person name="Sakamoto M."/>
            <person name="Iino T."/>
            <person name="Kitahara M."/>
            <person name="Oshida Y."/>
            <person name="Iida T."/>
            <person name="Kudo T."/>
            <person name="Itoh T."/>
            <person name="Ohkuma M."/>
        </authorList>
    </citation>
    <scope>NUCLEOTIDE SEQUENCE [LARGE SCALE GENOMIC DNA]</scope>
    <source>
        <strain evidence="9 10">Hi-2</strain>
    </source>
</reference>
<keyword evidence="4" id="KW-0560">Oxidoreductase</keyword>
<accession>A0A5A7MPF1</accession>
<evidence type="ECO:0000259" key="8">
    <source>
        <dbReference type="Pfam" id="PF03460"/>
    </source>
</evidence>
<dbReference type="PANTHER" id="PTHR32439">
    <property type="entry name" value="FERREDOXIN--NITRITE REDUCTASE, CHLOROPLASTIC"/>
    <property type="match status" value="1"/>
</dbReference>
<keyword evidence="6" id="KW-0411">Iron-sulfur</keyword>
<dbReference type="PANTHER" id="PTHR32439:SF9">
    <property type="entry name" value="BLR3264 PROTEIN"/>
    <property type="match status" value="1"/>
</dbReference>
<evidence type="ECO:0000256" key="3">
    <source>
        <dbReference type="ARBA" id="ARBA00022723"/>
    </source>
</evidence>
<dbReference type="InterPro" id="IPR051329">
    <property type="entry name" value="NIR_SIR_4Fe-4S"/>
</dbReference>
<feature type="domain" description="Nitrite/sulphite reductase 4Fe-4S" evidence="7">
    <location>
        <begin position="119"/>
        <end position="272"/>
    </location>
</feature>
<keyword evidence="5" id="KW-0408">Iron</keyword>
<evidence type="ECO:0000313" key="10">
    <source>
        <dbReference type="Proteomes" id="UP000322084"/>
    </source>
</evidence>